<dbReference type="PANTHER" id="PTHR21660:SF1">
    <property type="entry name" value="ACYL-COENZYME A THIOESTERASE 13"/>
    <property type="match status" value="1"/>
</dbReference>
<gene>
    <name evidence="4" type="ORF">Bequi_12285</name>
</gene>
<organism evidence="4 5">
    <name type="scientific">Brachybacterium equifaecis</name>
    <dbReference type="NCBI Taxonomy" id="2910770"/>
    <lineage>
        <taxon>Bacteria</taxon>
        <taxon>Bacillati</taxon>
        <taxon>Actinomycetota</taxon>
        <taxon>Actinomycetes</taxon>
        <taxon>Micrococcales</taxon>
        <taxon>Dermabacteraceae</taxon>
        <taxon>Brachybacterium</taxon>
    </lineage>
</organism>
<dbReference type="NCBIfam" id="TIGR00369">
    <property type="entry name" value="unchar_dom_1"/>
    <property type="match status" value="1"/>
</dbReference>
<evidence type="ECO:0000256" key="1">
    <source>
        <dbReference type="ARBA" id="ARBA00008324"/>
    </source>
</evidence>
<keyword evidence="5" id="KW-1185">Reference proteome</keyword>
<dbReference type="InterPro" id="IPR029069">
    <property type="entry name" value="HotDog_dom_sf"/>
</dbReference>
<evidence type="ECO:0000256" key="2">
    <source>
        <dbReference type="ARBA" id="ARBA00022801"/>
    </source>
</evidence>
<dbReference type="RefSeq" id="WP_249738225.1">
    <property type="nucleotide sequence ID" value="NZ_JAKNCJ010000008.1"/>
</dbReference>
<dbReference type="Gene3D" id="3.10.129.10">
    <property type="entry name" value="Hotdog Thioesterase"/>
    <property type="match status" value="1"/>
</dbReference>
<sequence>MSTANPFLEHVGIDTSGDPTVRTDERHANAAGGVQGGLIATLLDAAMGDAVREGLEEGQQVATVQLTVTYLNPGTPGDTLTATAEVRKRGGKLVLLEGDVADQDGTPIAHGVATFTVTES</sequence>
<comment type="similarity">
    <text evidence="1">Belongs to the thioesterase PaaI family.</text>
</comment>
<comment type="caution">
    <text evidence="4">The sequence shown here is derived from an EMBL/GenBank/DDBJ whole genome shotgun (WGS) entry which is preliminary data.</text>
</comment>
<dbReference type="InterPro" id="IPR003736">
    <property type="entry name" value="PAAI_dom"/>
</dbReference>
<dbReference type="PANTHER" id="PTHR21660">
    <property type="entry name" value="THIOESTERASE SUPERFAMILY MEMBER-RELATED"/>
    <property type="match status" value="1"/>
</dbReference>
<evidence type="ECO:0000313" key="5">
    <source>
        <dbReference type="Proteomes" id="UP001203761"/>
    </source>
</evidence>
<dbReference type="InterPro" id="IPR006683">
    <property type="entry name" value="Thioestr_dom"/>
</dbReference>
<dbReference type="EMBL" id="JAKNCJ010000008">
    <property type="protein sequence ID" value="MCL6424146.1"/>
    <property type="molecule type" value="Genomic_DNA"/>
</dbReference>
<dbReference type="Pfam" id="PF03061">
    <property type="entry name" value="4HBT"/>
    <property type="match status" value="1"/>
</dbReference>
<keyword evidence="2" id="KW-0378">Hydrolase</keyword>
<feature type="domain" description="Thioesterase" evidence="3">
    <location>
        <begin position="34"/>
        <end position="107"/>
    </location>
</feature>
<proteinExistence type="inferred from homology"/>
<dbReference type="Proteomes" id="UP001203761">
    <property type="component" value="Unassembled WGS sequence"/>
</dbReference>
<dbReference type="CDD" id="cd03443">
    <property type="entry name" value="PaaI_thioesterase"/>
    <property type="match status" value="1"/>
</dbReference>
<reference evidence="4" key="1">
    <citation type="submission" date="2022-02" db="EMBL/GenBank/DDBJ databases">
        <authorList>
            <person name="Lee M."/>
            <person name="Kim S.-J."/>
            <person name="Jung M.-Y."/>
        </authorList>
    </citation>
    <scope>NUCLEOTIDE SEQUENCE</scope>
    <source>
        <strain evidence="4">JHP9</strain>
    </source>
</reference>
<protein>
    <submittedName>
        <fullName evidence="4">PaaI family thioesterase</fullName>
    </submittedName>
</protein>
<accession>A0ABT0R2N2</accession>
<evidence type="ECO:0000259" key="3">
    <source>
        <dbReference type="Pfam" id="PF03061"/>
    </source>
</evidence>
<dbReference type="InterPro" id="IPR039298">
    <property type="entry name" value="ACOT13"/>
</dbReference>
<evidence type="ECO:0000313" key="4">
    <source>
        <dbReference type="EMBL" id="MCL6424146.1"/>
    </source>
</evidence>
<name>A0ABT0R2N2_9MICO</name>
<dbReference type="SUPFAM" id="SSF54637">
    <property type="entry name" value="Thioesterase/thiol ester dehydrase-isomerase"/>
    <property type="match status" value="1"/>
</dbReference>